<keyword evidence="2" id="KW-1185">Reference proteome</keyword>
<name>A0A068NQ31_FIMGI</name>
<protein>
    <submittedName>
        <fullName evidence="1">Uncharacterized protein</fullName>
    </submittedName>
</protein>
<dbReference type="AlphaFoldDB" id="A0A068NQ31"/>
<accession>A0A068NQ31</accession>
<proteinExistence type="predicted"/>
<evidence type="ECO:0000313" key="2">
    <source>
        <dbReference type="Proteomes" id="UP000027982"/>
    </source>
</evidence>
<evidence type="ECO:0000313" key="1">
    <source>
        <dbReference type="EMBL" id="AIE85521.1"/>
    </source>
</evidence>
<dbReference type="Proteomes" id="UP000027982">
    <property type="component" value="Chromosome"/>
</dbReference>
<dbReference type="HOGENOM" id="CLU_3216559_0_0_0"/>
<reference evidence="1 2" key="1">
    <citation type="journal article" date="2014" name="PLoS ONE">
        <title>The first complete genome sequence of the class fimbriimonadia in the phylum armatimonadetes.</title>
        <authorList>
            <person name="Hu Z.Y."/>
            <person name="Wang Y.Z."/>
            <person name="Im W.T."/>
            <person name="Wang S.Y."/>
            <person name="Zhao G.P."/>
            <person name="Zheng H.J."/>
            <person name="Quan Z.X."/>
        </authorList>
    </citation>
    <scope>NUCLEOTIDE SEQUENCE [LARGE SCALE GENOMIC DNA]</scope>
    <source>
        <strain evidence="1">Gsoil 348</strain>
    </source>
</reference>
<organism evidence="1 2">
    <name type="scientific">Fimbriimonas ginsengisoli Gsoil 348</name>
    <dbReference type="NCBI Taxonomy" id="661478"/>
    <lineage>
        <taxon>Bacteria</taxon>
        <taxon>Bacillati</taxon>
        <taxon>Armatimonadota</taxon>
        <taxon>Fimbriimonadia</taxon>
        <taxon>Fimbriimonadales</taxon>
        <taxon>Fimbriimonadaceae</taxon>
        <taxon>Fimbriimonas</taxon>
    </lineage>
</organism>
<dbReference type="EMBL" id="CP007139">
    <property type="protein sequence ID" value="AIE85521.1"/>
    <property type="molecule type" value="Genomic_DNA"/>
</dbReference>
<gene>
    <name evidence="1" type="ORF">OP10G_2153</name>
</gene>
<dbReference type="KEGG" id="fgi:OP10G_2153"/>
<sequence>MARQGLLRLPLQPFDPDSMRPIELKSGQNLNLVEALIEDREDRC</sequence>